<dbReference type="Gene3D" id="3.40.50.2300">
    <property type="match status" value="1"/>
</dbReference>
<evidence type="ECO:0000313" key="10">
    <source>
        <dbReference type="Proteomes" id="UP000289996"/>
    </source>
</evidence>
<dbReference type="PANTHER" id="PTHR30185:SF13">
    <property type="entry name" value="LICABCH OPERON REGULATOR-RELATED"/>
    <property type="match status" value="1"/>
</dbReference>
<keyword evidence="4" id="KW-0010">Activator</keyword>
<reference evidence="9 10" key="1">
    <citation type="submission" date="2018-11" db="EMBL/GenBank/DDBJ databases">
        <authorList>
            <person name="Wuyts S."/>
        </authorList>
    </citation>
    <scope>NUCLEOTIDE SEQUENCE [LARGE SCALE GENOMIC DNA]</scope>
    <source>
        <strain evidence="9">Lactobacillus mudanjiangensis AMBF249</strain>
    </source>
</reference>
<dbReference type="InterPro" id="IPR050661">
    <property type="entry name" value="BglG_antiterminators"/>
</dbReference>
<organism evidence="9 10">
    <name type="scientific">Lactiplantibacillus mudanjiangensis</name>
    <dbReference type="NCBI Taxonomy" id="1296538"/>
    <lineage>
        <taxon>Bacteria</taxon>
        <taxon>Bacillati</taxon>
        <taxon>Bacillota</taxon>
        <taxon>Bacilli</taxon>
        <taxon>Lactobacillales</taxon>
        <taxon>Lactobacillaceae</taxon>
        <taxon>Lactiplantibacillus</taxon>
    </lineage>
</organism>
<dbReference type="SUPFAM" id="SSF52794">
    <property type="entry name" value="PTS system IIB component-like"/>
    <property type="match status" value="1"/>
</dbReference>
<dbReference type="CDD" id="cd05568">
    <property type="entry name" value="PTS_IIB_bgl_like"/>
    <property type="match status" value="1"/>
</dbReference>
<dbReference type="AlphaFoldDB" id="A0A660E5Y9"/>
<proteinExistence type="predicted"/>
<dbReference type="GO" id="GO:0008982">
    <property type="term" value="F:protein-N(PI)-phosphohistidine-sugar phosphotransferase activity"/>
    <property type="evidence" value="ECO:0007669"/>
    <property type="project" value="InterPro"/>
</dbReference>
<dbReference type="SUPFAM" id="SSF55804">
    <property type="entry name" value="Phoshotransferase/anion transport protein"/>
    <property type="match status" value="1"/>
</dbReference>
<dbReference type="InterPro" id="IPR013196">
    <property type="entry name" value="HTH_11"/>
</dbReference>
<dbReference type="OrthoDB" id="3175596at2"/>
<accession>A0A660E5Y9</accession>
<evidence type="ECO:0000256" key="4">
    <source>
        <dbReference type="ARBA" id="ARBA00023159"/>
    </source>
</evidence>
<dbReference type="InterPro" id="IPR011608">
    <property type="entry name" value="PRD"/>
</dbReference>
<feature type="domain" description="PRD" evidence="8">
    <location>
        <begin position="296"/>
        <end position="402"/>
    </location>
</feature>
<evidence type="ECO:0000256" key="3">
    <source>
        <dbReference type="ARBA" id="ARBA00023015"/>
    </source>
</evidence>
<dbReference type="InterPro" id="IPR036388">
    <property type="entry name" value="WH-like_DNA-bd_sf"/>
</dbReference>
<dbReference type="InterPro" id="IPR002178">
    <property type="entry name" value="PTS_EIIA_type-2_dom"/>
</dbReference>
<evidence type="ECO:0000259" key="7">
    <source>
        <dbReference type="PROSITE" id="PS51099"/>
    </source>
</evidence>
<keyword evidence="5" id="KW-0804">Transcription</keyword>
<dbReference type="PROSITE" id="PS51094">
    <property type="entry name" value="PTS_EIIA_TYPE_2"/>
    <property type="match status" value="1"/>
</dbReference>
<dbReference type="Pfam" id="PF05043">
    <property type="entry name" value="Mga"/>
    <property type="match status" value="1"/>
</dbReference>
<dbReference type="GO" id="GO:0006355">
    <property type="term" value="P:regulation of DNA-templated transcription"/>
    <property type="evidence" value="ECO:0007669"/>
    <property type="project" value="InterPro"/>
</dbReference>
<dbReference type="PANTHER" id="PTHR30185">
    <property type="entry name" value="CRYPTIC BETA-GLUCOSIDE BGL OPERON ANTITERMINATOR"/>
    <property type="match status" value="1"/>
</dbReference>
<dbReference type="PROSITE" id="PS51372">
    <property type="entry name" value="PRD_2"/>
    <property type="match status" value="1"/>
</dbReference>
<keyword evidence="1" id="KW-0808">Transferase</keyword>
<dbReference type="Gene3D" id="1.10.1790.10">
    <property type="entry name" value="PRD domain"/>
    <property type="match status" value="2"/>
</dbReference>
<evidence type="ECO:0000256" key="1">
    <source>
        <dbReference type="ARBA" id="ARBA00022679"/>
    </source>
</evidence>
<dbReference type="Pfam" id="PF00359">
    <property type="entry name" value="PTS_EIIA_2"/>
    <property type="match status" value="1"/>
</dbReference>
<dbReference type="CDD" id="cd00211">
    <property type="entry name" value="PTS_IIA_fru"/>
    <property type="match status" value="1"/>
</dbReference>
<protein>
    <submittedName>
        <fullName evidence="9">PTS system, fructose-specific IIA component (Plasmid) [Lactobacillus rhamnosus Lc 705]</fullName>
    </submittedName>
</protein>
<keyword evidence="2" id="KW-0677">Repeat</keyword>
<dbReference type="InterPro" id="IPR007737">
    <property type="entry name" value="Mga_HTH"/>
</dbReference>
<sequence>MANLNERQLNLVQQLLSVRQTTASQLATQLMVSTKTIYHDLQVIEPVLAEHFITIKRQPRIGITLVGDLEEPQRLLRELQQQTAIPDNDHDRVTYILTQLLKTSDFITVGDLATQLFIGAKTIERNLQQLERQLAAQQMTLDHHPKRGIRLLASEQQKRQLLFRLLSTFWGEHWRVESGQKQNVVSYQELANNTLLPAALVKQLIAIVNQFVAQRELTISDYAFQSLVIHLAIAIQRVRDGNPIKVTHPAKPQIGQQQLTNATRLAKRLDQTFNVQLPVEEVSYIQIHLIAATAGGVHLEIDPQATPAFSELPTLLKDFGYDQELLVGLTVHLESAIKRLKVNATISNPFMASIKQNYTQAFDEGLNLARYYEQHEQIQMNDDEVAYLALHLEAFLERQRLVSDRLNVVIVCSTGLGSAQLLAAKVRKQFPQLKIVGVWSIQDLQQHKLTQVDLIISTIQLQVATIPTVIVSPLLESNEVQFVQQAIRQSTHQTHPVKRKILSMLSPNLVFAKRTLTSWQAVINLLGQQLVDQRLAKPGIVASALKRESLSYTSFGNYAVPHAEPDLIAQPRIVVCTLAKPIQWGEQQVSIIFFLAMTKHLTQAEIDEIFDDFYELVSNPHRLEILINSESDQDLYNQLIGVIEK</sequence>
<dbReference type="InterPro" id="IPR013011">
    <property type="entry name" value="PTS_EIIB_2"/>
</dbReference>
<dbReference type="InterPro" id="IPR003501">
    <property type="entry name" value="PTS_EIIB_2/3"/>
</dbReference>
<dbReference type="RefSeq" id="WP_130846187.1">
    <property type="nucleotide sequence ID" value="NZ_BJDY01000007.1"/>
</dbReference>
<evidence type="ECO:0000313" key="9">
    <source>
        <dbReference type="EMBL" id="VDG30229.1"/>
    </source>
</evidence>
<dbReference type="InterPro" id="IPR036634">
    <property type="entry name" value="PRD_sf"/>
</dbReference>
<dbReference type="Pfam" id="PF02302">
    <property type="entry name" value="PTS_IIB"/>
    <property type="match status" value="1"/>
</dbReference>
<dbReference type="Gene3D" id="3.40.930.10">
    <property type="entry name" value="Mannitol-specific EII, Chain A"/>
    <property type="match status" value="1"/>
</dbReference>
<dbReference type="GO" id="GO:0009401">
    <property type="term" value="P:phosphoenolpyruvate-dependent sugar phosphotransferase system"/>
    <property type="evidence" value="ECO:0007669"/>
    <property type="project" value="InterPro"/>
</dbReference>
<evidence type="ECO:0000256" key="5">
    <source>
        <dbReference type="ARBA" id="ARBA00023163"/>
    </source>
</evidence>
<evidence type="ECO:0000256" key="2">
    <source>
        <dbReference type="ARBA" id="ARBA00022737"/>
    </source>
</evidence>
<feature type="domain" description="PTS EIIB type-2" evidence="7">
    <location>
        <begin position="406"/>
        <end position="495"/>
    </location>
</feature>
<dbReference type="InterPro" id="IPR016152">
    <property type="entry name" value="PTrfase/Anion_transptr"/>
</dbReference>
<dbReference type="Proteomes" id="UP000289996">
    <property type="component" value="Unassembled WGS sequence"/>
</dbReference>
<evidence type="ECO:0000259" key="6">
    <source>
        <dbReference type="PROSITE" id="PS51094"/>
    </source>
</evidence>
<dbReference type="Pfam" id="PF00874">
    <property type="entry name" value="PRD"/>
    <property type="match status" value="2"/>
</dbReference>
<keyword evidence="3" id="KW-0805">Transcription regulation</keyword>
<dbReference type="Gene3D" id="1.10.10.10">
    <property type="entry name" value="Winged helix-like DNA-binding domain superfamily/Winged helix DNA-binding domain"/>
    <property type="match status" value="1"/>
</dbReference>
<dbReference type="EMBL" id="UYIG01000185">
    <property type="protein sequence ID" value="VDG30229.1"/>
    <property type="molecule type" value="Genomic_DNA"/>
</dbReference>
<dbReference type="PROSITE" id="PS51099">
    <property type="entry name" value="PTS_EIIB_TYPE_2"/>
    <property type="match status" value="1"/>
</dbReference>
<dbReference type="SUPFAM" id="SSF63520">
    <property type="entry name" value="PTS-regulatory domain, PRD"/>
    <property type="match status" value="2"/>
</dbReference>
<feature type="domain" description="PTS EIIA type-2" evidence="6">
    <location>
        <begin position="503"/>
        <end position="645"/>
    </location>
</feature>
<gene>
    <name evidence="9" type="ORF">MUDAN_MDHGFNIF_01780</name>
</gene>
<dbReference type="InterPro" id="IPR036095">
    <property type="entry name" value="PTS_EIIB-like_sf"/>
</dbReference>
<name>A0A660E5Y9_9LACO</name>
<dbReference type="Pfam" id="PF08279">
    <property type="entry name" value="HTH_11"/>
    <property type="match status" value="1"/>
</dbReference>
<evidence type="ECO:0000259" key="8">
    <source>
        <dbReference type="PROSITE" id="PS51372"/>
    </source>
</evidence>
<keyword evidence="10" id="KW-1185">Reference proteome</keyword>